<dbReference type="GO" id="GO:0016491">
    <property type="term" value="F:oxidoreductase activity"/>
    <property type="evidence" value="ECO:0007669"/>
    <property type="project" value="UniProtKB-KW"/>
</dbReference>
<dbReference type="EMBL" id="CP076448">
    <property type="protein sequence ID" value="QXM25249.1"/>
    <property type="molecule type" value="Genomic_DNA"/>
</dbReference>
<evidence type="ECO:0000313" key="5">
    <source>
        <dbReference type="Proteomes" id="UP000694001"/>
    </source>
</evidence>
<dbReference type="PANTHER" id="PTHR43734">
    <property type="entry name" value="PHYTOENE DESATURASE"/>
    <property type="match status" value="1"/>
</dbReference>
<keyword evidence="1 2" id="KW-0560">Oxidoreductase</keyword>
<accession>A0A975U457</accession>
<feature type="domain" description="Amine oxidase" evidence="3">
    <location>
        <begin position="14"/>
        <end position="487"/>
    </location>
</feature>
<gene>
    <name evidence="4" type="primary">crtI</name>
    <name evidence="4" type="ORF">KO353_03095</name>
</gene>
<evidence type="ECO:0000259" key="3">
    <source>
        <dbReference type="Pfam" id="PF01593"/>
    </source>
</evidence>
<organism evidence="4 5">
    <name type="scientific">Elioraea tepida</name>
    <dbReference type="NCBI Taxonomy" id="2843330"/>
    <lineage>
        <taxon>Bacteria</taxon>
        <taxon>Pseudomonadati</taxon>
        <taxon>Pseudomonadota</taxon>
        <taxon>Alphaproteobacteria</taxon>
        <taxon>Acetobacterales</taxon>
        <taxon>Elioraeaceae</taxon>
        <taxon>Elioraea</taxon>
    </lineage>
</organism>
<evidence type="ECO:0000313" key="4">
    <source>
        <dbReference type="EMBL" id="QXM25249.1"/>
    </source>
</evidence>
<comment type="pathway">
    <text evidence="2">Carotenoid biosynthesis.</text>
</comment>
<name>A0A975U457_9PROT</name>
<keyword evidence="5" id="KW-1185">Reference proteome</keyword>
<dbReference type="PANTHER" id="PTHR43734:SF7">
    <property type="entry name" value="4,4'-DIAPONEUROSPORENE OXYGENASE"/>
    <property type="match status" value="1"/>
</dbReference>
<dbReference type="RefSeq" id="WP_218286305.1">
    <property type="nucleotide sequence ID" value="NZ_CP076448.1"/>
</dbReference>
<proteinExistence type="inferred from homology"/>
<dbReference type="NCBIfam" id="TIGR02734">
    <property type="entry name" value="crtI_fam"/>
    <property type="match status" value="1"/>
</dbReference>
<keyword evidence="2" id="KW-0125">Carotenoid biosynthesis</keyword>
<evidence type="ECO:0000256" key="1">
    <source>
        <dbReference type="ARBA" id="ARBA00023002"/>
    </source>
</evidence>
<dbReference type="InterPro" id="IPR054841">
    <property type="entry name" value="carotdesatCrtD"/>
</dbReference>
<dbReference type="InterPro" id="IPR014105">
    <property type="entry name" value="Carotenoid/retinoid_OxRdtase"/>
</dbReference>
<dbReference type="AlphaFoldDB" id="A0A975U457"/>
<comment type="similarity">
    <text evidence="2">Belongs to the carotenoid/retinoid oxidoreductase family.</text>
</comment>
<dbReference type="Pfam" id="PF01593">
    <property type="entry name" value="Amino_oxidase"/>
    <property type="match status" value="1"/>
</dbReference>
<sequence length="514" mass="54429">MRESHVVVIGAGAGGLAAALDLAARGVAVTVCERAAAPGGKMRAVEVAGRAIDSGPTVLTMRWVLEQLFADAGLALEDYVQTRRLDVLARHHWQDGSVLDLFADREASAEAIGAFAGPAEARGYRAFIARAGRIFRTLEASFMQAERPSPLGLAWRAGLRGLPALARVAPFATLWSELGRHFKDARLRQLFGRYATYCGASPFAAPATLMLIAHAEQEGVWIVEGGMHRLARAFAEAAARRGAVFRYRAEVAAVLAETGRAHGVRLATGEEIEADAVIATADHAALRTGLFGPAAAAATAGSAPPRSLSAVTWSLAARASGFPLLRHNVFFSRDYPEEFETILGRRRLPDDPTVYLCAQDRGDPNDAEPEGTERLFCLVNAPADGDTRPPTASEIARCEERLFDRLRQAGLTLSERQAVVTGPEQFAALFPATGGALYGRALHGWSAAFRRPGARTRLPGLLLAGGSVHPGAGVPMAILSGRLAAAAAVEHLSRRSVSIRRFAPAAISGGISTA</sequence>
<dbReference type="Proteomes" id="UP000694001">
    <property type="component" value="Chromosome"/>
</dbReference>
<dbReference type="GO" id="GO:0016117">
    <property type="term" value="P:carotenoid biosynthetic process"/>
    <property type="evidence" value="ECO:0007669"/>
    <property type="project" value="UniProtKB-KW"/>
</dbReference>
<dbReference type="NCBIfam" id="NF045637">
    <property type="entry name" value="carotdesatCrtDProt"/>
    <property type="match status" value="1"/>
</dbReference>
<dbReference type="InterPro" id="IPR002937">
    <property type="entry name" value="Amino_oxidase"/>
</dbReference>
<protein>
    <submittedName>
        <fullName evidence="4">Phytoene desaturase</fullName>
    </submittedName>
</protein>
<dbReference type="KEGG" id="elio:KO353_03095"/>
<evidence type="ECO:0000256" key="2">
    <source>
        <dbReference type="RuleBase" id="RU362075"/>
    </source>
</evidence>
<reference evidence="4" key="1">
    <citation type="submission" date="2021-06" db="EMBL/GenBank/DDBJ databases">
        <title>Elioraea tepida, sp. nov., a moderately thermophilic aerobic anoxygenic phototrophic bacterium isolated from an alkaline siliceous hot spring mat community in Yellowstone National Park, WY, USA.</title>
        <authorList>
            <person name="Saini M.K."/>
            <person name="Yoshida S."/>
            <person name="Sebastian A."/>
            <person name="Hirose S."/>
            <person name="Hara E."/>
            <person name="Tamaki H."/>
            <person name="Soulier N.T."/>
            <person name="Albert I."/>
            <person name="Hanada S."/>
            <person name="Bryant D.A."/>
            <person name="Tank M."/>
        </authorList>
    </citation>
    <scope>NUCLEOTIDE SEQUENCE</scope>
    <source>
        <strain evidence="4">MS-P2</strain>
    </source>
</reference>